<dbReference type="AlphaFoldDB" id="A0A7J7ZXT9"/>
<dbReference type="Proteomes" id="UP000527355">
    <property type="component" value="Unassembled WGS sequence"/>
</dbReference>
<protein>
    <submittedName>
        <fullName evidence="1">Uncharacterized protein</fullName>
    </submittedName>
</protein>
<evidence type="ECO:0000313" key="2">
    <source>
        <dbReference type="Proteomes" id="UP000527355"/>
    </source>
</evidence>
<evidence type="ECO:0000313" key="1">
    <source>
        <dbReference type="EMBL" id="KAF6378676.1"/>
    </source>
</evidence>
<organism evidence="1 2">
    <name type="scientific">Myotis myotis</name>
    <name type="common">Greater mouse-eared bat</name>
    <name type="synonym">Vespertilio myotis</name>
    <dbReference type="NCBI Taxonomy" id="51298"/>
    <lineage>
        <taxon>Eukaryota</taxon>
        <taxon>Metazoa</taxon>
        <taxon>Chordata</taxon>
        <taxon>Craniata</taxon>
        <taxon>Vertebrata</taxon>
        <taxon>Euteleostomi</taxon>
        <taxon>Mammalia</taxon>
        <taxon>Eutheria</taxon>
        <taxon>Laurasiatheria</taxon>
        <taxon>Chiroptera</taxon>
        <taxon>Yangochiroptera</taxon>
        <taxon>Vespertilionidae</taxon>
        <taxon>Myotis</taxon>
    </lineage>
</organism>
<comment type="caution">
    <text evidence="1">The sequence shown here is derived from an EMBL/GenBank/DDBJ whole genome shotgun (WGS) entry which is preliminary data.</text>
</comment>
<sequence length="181" mass="19867">MVMLSPSGSASTDPFCSKQALGRGALRLFTPLALVLPWCSCRKMGLSSPKEAQLSPSLLFSCWKPPWKPSFHFLLSCKPPVSLSFVSNIVWRFISDRVQAGDHPGTWSLAERSGLRGGPGLWLRGCGVTHGVPLWRWGSSFFSTVRLGTDFQALPALLMPTSIYIRRTGKSQQSPGTMTRL</sequence>
<dbReference type="EMBL" id="JABWUV010000002">
    <property type="protein sequence ID" value="KAF6378676.1"/>
    <property type="molecule type" value="Genomic_DNA"/>
</dbReference>
<gene>
    <name evidence="1" type="ORF">mMyoMyo1_009604</name>
</gene>
<reference evidence="1 2" key="1">
    <citation type="journal article" date="2020" name="Nature">
        <title>Six reference-quality genomes reveal evolution of bat adaptations.</title>
        <authorList>
            <person name="Jebb D."/>
            <person name="Huang Z."/>
            <person name="Pippel M."/>
            <person name="Hughes G.M."/>
            <person name="Lavrichenko K."/>
            <person name="Devanna P."/>
            <person name="Winkler S."/>
            <person name="Jermiin L.S."/>
            <person name="Skirmuntt E.C."/>
            <person name="Katzourakis A."/>
            <person name="Burkitt-Gray L."/>
            <person name="Ray D.A."/>
            <person name="Sullivan K.A.M."/>
            <person name="Roscito J.G."/>
            <person name="Kirilenko B.M."/>
            <person name="Davalos L.M."/>
            <person name="Corthals A.P."/>
            <person name="Power M.L."/>
            <person name="Jones G."/>
            <person name="Ransome R.D."/>
            <person name="Dechmann D.K.N."/>
            <person name="Locatelli A.G."/>
            <person name="Puechmaille S.J."/>
            <person name="Fedrigo O."/>
            <person name="Jarvis E.D."/>
            <person name="Hiller M."/>
            <person name="Vernes S.C."/>
            <person name="Myers E.W."/>
            <person name="Teeling E.C."/>
        </authorList>
    </citation>
    <scope>NUCLEOTIDE SEQUENCE [LARGE SCALE GENOMIC DNA]</scope>
    <source>
        <strain evidence="1">MMyoMyo1</strain>
        <tissue evidence="1">Flight muscle</tissue>
    </source>
</reference>
<name>A0A7J7ZXT9_MYOMY</name>
<accession>A0A7J7ZXT9</accession>
<proteinExistence type="predicted"/>
<keyword evidence="2" id="KW-1185">Reference proteome</keyword>